<organism evidence="2 3">
    <name type="scientific">Castilleja foliolosa</name>
    <dbReference type="NCBI Taxonomy" id="1961234"/>
    <lineage>
        <taxon>Eukaryota</taxon>
        <taxon>Viridiplantae</taxon>
        <taxon>Streptophyta</taxon>
        <taxon>Embryophyta</taxon>
        <taxon>Tracheophyta</taxon>
        <taxon>Spermatophyta</taxon>
        <taxon>Magnoliopsida</taxon>
        <taxon>eudicotyledons</taxon>
        <taxon>Gunneridae</taxon>
        <taxon>Pentapetalae</taxon>
        <taxon>asterids</taxon>
        <taxon>lamiids</taxon>
        <taxon>Lamiales</taxon>
        <taxon>Orobanchaceae</taxon>
        <taxon>Pedicularideae</taxon>
        <taxon>Castillejinae</taxon>
        <taxon>Castilleja</taxon>
    </lineage>
</organism>
<feature type="compositionally biased region" description="Basic and acidic residues" evidence="1">
    <location>
        <begin position="92"/>
        <end position="105"/>
    </location>
</feature>
<dbReference type="Proteomes" id="UP001632038">
    <property type="component" value="Unassembled WGS sequence"/>
</dbReference>
<feature type="region of interest" description="Disordered" evidence="1">
    <location>
        <begin position="1"/>
        <end position="20"/>
    </location>
</feature>
<dbReference type="EMBL" id="JAVIJP010000040">
    <property type="protein sequence ID" value="KAL3626957.1"/>
    <property type="molecule type" value="Genomic_DNA"/>
</dbReference>
<sequence>MTLNNRPNVDSNKPNRCPGSALAPILVYSQSAAASTKVRPRIGLDADPLQTQADSPQVTIGTSTDPTSAPIDPQIDPFAAPIGPLTDPPPHPIEDSADPRDEARTDPTAPECPMFPFPLEFEASPAIRARAKKDRTRPGEQVPPSQPRVARVSFDGPTRKEFEEMKSEMRANHRATMERQVRMEAKIDQFFEESRAWRASDRELKDLLLDRNGFVDDLNFDEEEMARAHAERVARDHIPMEP</sequence>
<feature type="compositionally biased region" description="Basic and acidic residues" evidence="1">
    <location>
        <begin position="157"/>
        <end position="176"/>
    </location>
</feature>
<proteinExistence type="predicted"/>
<keyword evidence="3" id="KW-1185">Reference proteome</keyword>
<name>A0ABD3CE16_9LAMI</name>
<evidence type="ECO:0000313" key="2">
    <source>
        <dbReference type="EMBL" id="KAL3626957.1"/>
    </source>
</evidence>
<feature type="region of interest" description="Disordered" evidence="1">
    <location>
        <begin position="34"/>
        <end position="176"/>
    </location>
</feature>
<reference evidence="3" key="1">
    <citation type="journal article" date="2024" name="IScience">
        <title>Strigolactones Initiate the Formation of Haustorium-like Structures in Castilleja.</title>
        <authorList>
            <person name="Buerger M."/>
            <person name="Peterson D."/>
            <person name="Chory J."/>
        </authorList>
    </citation>
    <scope>NUCLEOTIDE SEQUENCE [LARGE SCALE GENOMIC DNA]</scope>
</reference>
<gene>
    <name evidence="2" type="ORF">CASFOL_029170</name>
</gene>
<feature type="compositionally biased region" description="Polar residues" evidence="1">
    <location>
        <begin position="49"/>
        <end position="67"/>
    </location>
</feature>
<evidence type="ECO:0000256" key="1">
    <source>
        <dbReference type="SAM" id="MobiDB-lite"/>
    </source>
</evidence>
<comment type="caution">
    <text evidence="2">The sequence shown here is derived from an EMBL/GenBank/DDBJ whole genome shotgun (WGS) entry which is preliminary data.</text>
</comment>
<feature type="compositionally biased region" description="Polar residues" evidence="1">
    <location>
        <begin position="1"/>
        <end position="14"/>
    </location>
</feature>
<dbReference type="AlphaFoldDB" id="A0ABD3CE16"/>
<protein>
    <submittedName>
        <fullName evidence="2">Uncharacterized protein</fullName>
    </submittedName>
</protein>
<accession>A0ABD3CE16</accession>
<evidence type="ECO:0000313" key="3">
    <source>
        <dbReference type="Proteomes" id="UP001632038"/>
    </source>
</evidence>